<dbReference type="OrthoDB" id="8732661at2"/>
<dbReference type="CDD" id="cd02012">
    <property type="entry name" value="TPP_TK"/>
    <property type="match status" value="1"/>
</dbReference>
<evidence type="ECO:0000313" key="6">
    <source>
        <dbReference type="Proteomes" id="UP000306509"/>
    </source>
</evidence>
<dbReference type="EC" id="2.2.1.1" evidence="5"/>
<dbReference type="RefSeq" id="WP_027295837.1">
    <property type="nucleotide sequence ID" value="NZ_CABMJZ010000123.1"/>
</dbReference>
<name>A0A4U8Q770_9FIRM</name>
<feature type="domain" description="Transketolase N-terminal" evidence="4">
    <location>
        <begin position="8"/>
        <end position="262"/>
    </location>
</feature>
<comment type="caution">
    <text evidence="5">The sequence shown here is derived from an EMBL/GenBank/DDBJ whole genome shotgun (WGS) entry which is preliminary data.</text>
</comment>
<dbReference type="GO" id="GO:0004802">
    <property type="term" value="F:transketolase activity"/>
    <property type="evidence" value="ECO:0007669"/>
    <property type="project" value="UniProtKB-EC"/>
</dbReference>
<dbReference type="Pfam" id="PF00456">
    <property type="entry name" value="Transketolase_N"/>
    <property type="match status" value="1"/>
</dbReference>
<evidence type="ECO:0000256" key="2">
    <source>
        <dbReference type="ARBA" id="ARBA00007131"/>
    </source>
</evidence>
<organism evidence="5 6">
    <name type="scientific">Robinsoniella peoriensis</name>
    <dbReference type="NCBI Taxonomy" id="180332"/>
    <lineage>
        <taxon>Bacteria</taxon>
        <taxon>Bacillati</taxon>
        <taxon>Bacillota</taxon>
        <taxon>Clostridia</taxon>
        <taxon>Lachnospirales</taxon>
        <taxon>Lachnospiraceae</taxon>
        <taxon>Robinsoniella</taxon>
    </lineage>
</organism>
<comment type="cofactor">
    <cofactor evidence="1">
        <name>thiamine diphosphate</name>
        <dbReference type="ChEBI" id="CHEBI:58937"/>
    </cofactor>
</comment>
<evidence type="ECO:0000259" key="4">
    <source>
        <dbReference type="Pfam" id="PF00456"/>
    </source>
</evidence>
<dbReference type="SUPFAM" id="SSF52518">
    <property type="entry name" value="Thiamin diphosphate-binding fold (THDP-binding)"/>
    <property type="match status" value="1"/>
</dbReference>
<dbReference type="InterPro" id="IPR029061">
    <property type="entry name" value="THDP-binding"/>
</dbReference>
<keyword evidence="3" id="KW-0786">Thiamine pyrophosphate</keyword>
<dbReference type="PANTHER" id="PTHR47514">
    <property type="entry name" value="TRANSKETOLASE N-TERMINAL SECTION-RELATED"/>
    <property type="match status" value="1"/>
</dbReference>
<accession>A0A4U8Q770</accession>
<evidence type="ECO:0000256" key="1">
    <source>
        <dbReference type="ARBA" id="ARBA00001964"/>
    </source>
</evidence>
<dbReference type="AlphaFoldDB" id="A0A4U8Q770"/>
<gene>
    <name evidence="5" type="primary">tktB</name>
    <name evidence="5" type="ORF">DSM106044_02835</name>
</gene>
<evidence type="ECO:0000256" key="3">
    <source>
        <dbReference type="ARBA" id="ARBA00023052"/>
    </source>
</evidence>
<evidence type="ECO:0000313" key="5">
    <source>
        <dbReference type="EMBL" id="TLD00349.1"/>
    </source>
</evidence>
<dbReference type="Gene3D" id="3.40.50.970">
    <property type="match status" value="1"/>
</dbReference>
<dbReference type="Proteomes" id="UP000306509">
    <property type="component" value="Unassembled WGS sequence"/>
</dbReference>
<dbReference type="STRING" id="180332.GCA_000797495_05806"/>
<reference evidence="5 6" key="1">
    <citation type="journal article" date="2019" name="Anaerobe">
        <title>Detection of Robinsoniella peoriensis in multiple bone samples of a trauma patient.</title>
        <authorList>
            <person name="Schrottner P."/>
            <person name="Hartwich K."/>
            <person name="Bunk B."/>
            <person name="Schober I."/>
            <person name="Helbig S."/>
            <person name="Rudolph W.W."/>
            <person name="Gunzer F."/>
        </authorList>
    </citation>
    <scope>NUCLEOTIDE SEQUENCE [LARGE SCALE GENOMIC DNA]</scope>
    <source>
        <strain evidence="5 6">DSM 106044</strain>
    </source>
</reference>
<sequence length="279" mass="30230">MNKLELQKTANEVRKGIVTAVHSAKAGHPGGSLSAADVFTYLYFEEMNIDPKDPKKADRDRFVLSKGHTAPGLYSTLANRGYFPVEDLKTLRHLGSYLQGHPDMKHIPGVDMSSGSLGQGISAAVGMALSAKLSKEDYRVYTLLGDGEIQEGQVWEASMFAGARKLDNLVVIVDNNGLQIDGNVADVCSPYPIDKKFEAFNFHVINVANGNDFDQLKAAFDEAKTVKGMPTAIVMKTVKGKGVSFMENSVAWHGTAPNDEQYAVAMSDLEKAGEALCQK</sequence>
<protein>
    <submittedName>
        <fullName evidence="5">Transketolase 2</fullName>
        <ecNumber evidence="5">2.2.1.1</ecNumber>
    </submittedName>
</protein>
<dbReference type="InterPro" id="IPR005474">
    <property type="entry name" value="Transketolase_N"/>
</dbReference>
<comment type="similarity">
    <text evidence="2">Belongs to the transketolase family.</text>
</comment>
<keyword evidence="5" id="KW-0808">Transferase</keyword>
<proteinExistence type="inferred from homology"/>
<dbReference type="PANTHER" id="PTHR47514:SF1">
    <property type="entry name" value="TRANSKETOLASE N-TERMINAL SECTION-RELATED"/>
    <property type="match status" value="1"/>
</dbReference>
<keyword evidence="6" id="KW-1185">Reference proteome</keyword>
<dbReference type="EMBL" id="QGQD01000056">
    <property type="protein sequence ID" value="TLD00349.1"/>
    <property type="molecule type" value="Genomic_DNA"/>
</dbReference>